<accession>A0ABD3VME1</accession>
<dbReference type="Proteomes" id="UP001634394">
    <property type="component" value="Unassembled WGS sequence"/>
</dbReference>
<keyword evidence="3" id="KW-0812">Transmembrane</keyword>
<feature type="chain" id="PRO_5044774217" evidence="4">
    <location>
        <begin position="24"/>
        <end position="160"/>
    </location>
</feature>
<sequence length="160" mass="17883">MAGRQTKSCVFLFLVVVLPVATALICFQCADSTDKANCQSYSRMRKSRKYYNDNGGSLKYNMKNCTKHLNVCAIEEISTRGDVQAYIRDCSDGLTFSFNLTKFYKLLPDNQTTCAYSNNQLVCITLCKTDLCNGPSSASIQMTSLMLILLAISMSFLLKR</sequence>
<reference evidence="5 6" key="1">
    <citation type="submission" date="2024-11" db="EMBL/GenBank/DDBJ databases">
        <title>Chromosome-level genome assembly of the freshwater bivalve Anodonta woodiana.</title>
        <authorList>
            <person name="Chen X."/>
        </authorList>
    </citation>
    <scope>NUCLEOTIDE SEQUENCE [LARGE SCALE GENOMIC DNA]</scope>
    <source>
        <strain evidence="5">MN2024</strain>
        <tissue evidence="5">Gills</tissue>
    </source>
</reference>
<feature type="transmembrane region" description="Helical" evidence="3">
    <location>
        <begin position="138"/>
        <end position="158"/>
    </location>
</feature>
<name>A0ABD3VME1_SINWO</name>
<evidence type="ECO:0000256" key="2">
    <source>
        <dbReference type="ARBA" id="ARBA00023157"/>
    </source>
</evidence>
<keyword evidence="1 4" id="KW-0732">Signal</keyword>
<dbReference type="AlphaFoldDB" id="A0ABD3VME1"/>
<keyword evidence="6" id="KW-1185">Reference proteome</keyword>
<feature type="signal peptide" evidence="4">
    <location>
        <begin position="1"/>
        <end position="23"/>
    </location>
</feature>
<organism evidence="5 6">
    <name type="scientific">Sinanodonta woodiana</name>
    <name type="common">Chinese pond mussel</name>
    <name type="synonym">Anodonta woodiana</name>
    <dbReference type="NCBI Taxonomy" id="1069815"/>
    <lineage>
        <taxon>Eukaryota</taxon>
        <taxon>Metazoa</taxon>
        <taxon>Spiralia</taxon>
        <taxon>Lophotrochozoa</taxon>
        <taxon>Mollusca</taxon>
        <taxon>Bivalvia</taxon>
        <taxon>Autobranchia</taxon>
        <taxon>Heteroconchia</taxon>
        <taxon>Palaeoheterodonta</taxon>
        <taxon>Unionida</taxon>
        <taxon>Unionoidea</taxon>
        <taxon>Unionidae</taxon>
        <taxon>Unioninae</taxon>
        <taxon>Sinanodonta</taxon>
    </lineage>
</organism>
<evidence type="ECO:0000313" key="5">
    <source>
        <dbReference type="EMBL" id="KAL3862761.1"/>
    </source>
</evidence>
<keyword evidence="3" id="KW-0472">Membrane</keyword>
<keyword evidence="2" id="KW-1015">Disulfide bond</keyword>
<evidence type="ECO:0000313" key="6">
    <source>
        <dbReference type="Proteomes" id="UP001634394"/>
    </source>
</evidence>
<gene>
    <name evidence="5" type="ORF">ACJMK2_008709</name>
</gene>
<evidence type="ECO:0000256" key="1">
    <source>
        <dbReference type="ARBA" id="ARBA00022729"/>
    </source>
</evidence>
<keyword evidence="3" id="KW-1133">Transmembrane helix</keyword>
<evidence type="ECO:0000256" key="4">
    <source>
        <dbReference type="SAM" id="SignalP"/>
    </source>
</evidence>
<protein>
    <submittedName>
        <fullName evidence="5">Uncharacterized protein</fullName>
    </submittedName>
</protein>
<dbReference type="PANTHER" id="PTHR10036">
    <property type="entry name" value="CD59 GLYCOPROTEIN"/>
    <property type="match status" value="1"/>
</dbReference>
<dbReference type="EMBL" id="JBJQND010000011">
    <property type="protein sequence ID" value="KAL3862761.1"/>
    <property type="molecule type" value="Genomic_DNA"/>
</dbReference>
<comment type="caution">
    <text evidence="5">The sequence shown here is derived from an EMBL/GenBank/DDBJ whole genome shotgun (WGS) entry which is preliminary data.</text>
</comment>
<evidence type="ECO:0000256" key="3">
    <source>
        <dbReference type="SAM" id="Phobius"/>
    </source>
</evidence>
<proteinExistence type="predicted"/>